<dbReference type="InterPro" id="IPR037082">
    <property type="entry name" value="Phage_T4_Gp59_C_sf"/>
</dbReference>
<evidence type="ECO:0000259" key="1">
    <source>
        <dbReference type="Pfam" id="PF08993"/>
    </source>
</evidence>
<dbReference type="EMBL" id="LR796186">
    <property type="protein sequence ID" value="CAB4125547.1"/>
    <property type="molecule type" value="Genomic_DNA"/>
</dbReference>
<dbReference type="InterPro" id="IPR023197">
    <property type="entry name" value="Phage_T4_Gp59_dom_sf"/>
</dbReference>
<evidence type="ECO:0000313" key="2">
    <source>
        <dbReference type="EMBL" id="CAB4125547.1"/>
    </source>
</evidence>
<gene>
    <name evidence="2" type="ORF">UFOVP58_166</name>
</gene>
<feature type="domain" description="Bacteriophage T4 Gp59 helicase assembly protein N-terminal" evidence="1">
    <location>
        <begin position="2"/>
        <end position="85"/>
    </location>
</feature>
<dbReference type="Pfam" id="PF08993">
    <property type="entry name" value="T4_Gp59_N"/>
    <property type="match status" value="1"/>
</dbReference>
<name>A0A6J5KWZ7_9CAUD</name>
<dbReference type="Gene3D" id="1.10.220.50">
    <property type="entry name" value="Bacteriophage T4, Gp59, helicase assembly protein, C-terminal domain"/>
    <property type="match status" value="1"/>
</dbReference>
<sequence length="203" mass="24071">MITGFKAYKYYMSVKLHFTKDNYNVFETRGNVKGTEQAFLARNDRFIFDRIARKYDTDRNVIQFFVANFAYGNPSVVYSVEEAESNLTEWERRKQSLSKVFQDDLGTILLQAEKDKLNKSQIFEFTSGDMPLILKLFLGKRISIESMYLLNKFEPYLDSWYNSNTLIFKDDMRRILKCEGFVKFDSDKLSKSYNNFIQELEEL</sequence>
<proteinExistence type="predicted"/>
<organism evidence="2">
    <name type="scientific">uncultured Caudovirales phage</name>
    <dbReference type="NCBI Taxonomy" id="2100421"/>
    <lineage>
        <taxon>Viruses</taxon>
        <taxon>Duplodnaviria</taxon>
        <taxon>Heunggongvirae</taxon>
        <taxon>Uroviricota</taxon>
        <taxon>Caudoviricetes</taxon>
        <taxon>Peduoviridae</taxon>
        <taxon>Maltschvirus</taxon>
        <taxon>Maltschvirus maltsch</taxon>
    </lineage>
</organism>
<reference evidence="2" key="1">
    <citation type="submission" date="2020-04" db="EMBL/GenBank/DDBJ databases">
        <authorList>
            <person name="Chiriac C."/>
            <person name="Salcher M."/>
            <person name="Ghai R."/>
            <person name="Kavagutti S V."/>
        </authorList>
    </citation>
    <scope>NUCLEOTIDE SEQUENCE</scope>
</reference>
<accession>A0A6J5KWZ7</accession>
<dbReference type="InterPro" id="IPR015085">
    <property type="entry name" value="Phage_T4_Gp59_N"/>
</dbReference>
<dbReference type="Gene3D" id="1.10.8.60">
    <property type="match status" value="1"/>
</dbReference>
<dbReference type="SUPFAM" id="SSF48493">
    <property type="entry name" value="gene 59 helicase assembly protein"/>
    <property type="match status" value="1"/>
</dbReference>
<protein>
    <submittedName>
        <fullName evidence="2">59 protein</fullName>
    </submittedName>
</protein>